<dbReference type="PANTHER" id="PTHR43976">
    <property type="entry name" value="SHORT CHAIN DEHYDROGENASE"/>
    <property type="match status" value="1"/>
</dbReference>
<dbReference type="STRING" id="79883.GCA_001636495_01313"/>
<dbReference type="PANTHER" id="PTHR43976:SF16">
    <property type="entry name" value="SHORT-CHAIN DEHYDROGENASE_REDUCTASE FAMILY PROTEIN"/>
    <property type="match status" value="1"/>
</dbReference>
<reference evidence="4 5" key="1">
    <citation type="submission" date="2019-08" db="EMBL/GenBank/DDBJ databases">
        <title>Bacillus genomes from the desert of Cuatro Cienegas, Coahuila.</title>
        <authorList>
            <person name="Olmedo-Alvarez G."/>
        </authorList>
    </citation>
    <scope>NUCLEOTIDE SEQUENCE [LARGE SCALE GENOMIC DNA]</scope>
    <source>
        <strain evidence="4 5">CH28_1T</strain>
    </source>
</reference>
<keyword evidence="2" id="KW-0560">Oxidoreductase</keyword>
<evidence type="ECO:0000256" key="2">
    <source>
        <dbReference type="ARBA" id="ARBA00023002"/>
    </source>
</evidence>
<dbReference type="Gene3D" id="3.40.50.720">
    <property type="entry name" value="NAD(P)-binding Rossmann-like Domain"/>
    <property type="match status" value="1"/>
</dbReference>
<dbReference type="PRINTS" id="PR00081">
    <property type="entry name" value="GDHRDH"/>
</dbReference>
<dbReference type="NCBIfam" id="NF005372">
    <property type="entry name" value="PRK06914.1"/>
    <property type="match status" value="1"/>
</dbReference>
<comment type="similarity">
    <text evidence="1 3">Belongs to the short-chain dehydrogenases/reductases (SDR) family.</text>
</comment>
<dbReference type="PROSITE" id="PS00061">
    <property type="entry name" value="ADH_SHORT"/>
    <property type="match status" value="1"/>
</dbReference>
<evidence type="ECO:0000256" key="3">
    <source>
        <dbReference type="RuleBase" id="RU000363"/>
    </source>
</evidence>
<dbReference type="SUPFAM" id="SSF51735">
    <property type="entry name" value="NAD(P)-binding Rossmann-fold domains"/>
    <property type="match status" value="1"/>
</dbReference>
<dbReference type="Proteomes" id="UP000322524">
    <property type="component" value="Unassembled WGS sequence"/>
</dbReference>
<evidence type="ECO:0000256" key="1">
    <source>
        <dbReference type="ARBA" id="ARBA00006484"/>
    </source>
</evidence>
<dbReference type="InterPro" id="IPR036291">
    <property type="entry name" value="NAD(P)-bd_dom_sf"/>
</dbReference>
<dbReference type="RefSeq" id="WP_148989260.1">
    <property type="nucleotide sequence ID" value="NZ_VTEV01000006.1"/>
</dbReference>
<sequence>MKNKTVIITGASGGFGKTFTKAFLKVGYHVVATIRDEAKKSTLLEGLTPMDTDNLTFVLLDVTDEESVNNFGSFVQGLDRVDVLINNAGFAVAGFAEELSMEEYQFQLETNLLGVMRVTNHVLPMMRKKGNGRIINISSISGLIGFPGLSPYVSSKYALEGYSESLRLEVKKFGIDVVLVEPGSFQTNIWSSGTHMSSKAGNSDSPYLELFTGMNNRLQKDREKYGDPVEVANLVLKIADMKKTPTLRYTVGKGVRLSLLAKRLLPWGVWEKIVLSQLRIKD</sequence>
<dbReference type="PRINTS" id="PR00080">
    <property type="entry name" value="SDRFAMILY"/>
</dbReference>
<dbReference type="EMBL" id="VTEV01000006">
    <property type="protein sequence ID" value="TYS67114.1"/>
    <property type="molecule type" value="Genomic_DNA"/>
</dbReference>
<dbReference type="CDD" id="cd05374">
    <property type="entry name" value="17beta-HSD-like_SDR_c"/>
    <property type="match status" value="1"/>
</dbReference>
<evidence type="ECO:0000313" key="5">
    <source>
        <dbReference type="Proteomes" id="UP000322524"/>
    </source>
</evidence>
<protein>
    <submittedName>
        <fullName evidence="4">SDR family oxidoreductase</fullName>
    </submittedName>
</protein>
<dbReference type="Pfam" id="PF00106">
    <property type="entry name" value="adh_short"/>
    <property type="match status" value="1"/>
</dbReference>
<comment type="caution">
    <text evidence="4">The sequence shown here is derived from an EMBL/GenBank/DDBJ whole genome shotgun (WGS) entry which is preliminary data.</text>
</comment>
<dbReference type="OrthoDB" id="9775296at2"/>
<dbReference type="GO" id="GO:0016491">
    <property type="term" value="F:oxidoreductase activity"/>
    <property type="evidence" value="ECO:0007669"/>
    <property type="project" value="UniProtKB-KW"/>
</dbReference>
<name>A0A5D4SYM6_9BACI</name>
<evidence type="ECO:0000313" key="4">
    <source>
        <dbReference type="EMBL" id="TYS67114.1"/>
    </source>
</evidence>
<accession>A0A5D4SYM6</accession>
<dbReference type="AlphaFoldDB" id="A0A5D4SYM6"/>
<gene>
    <name evidence="4" type="ORF">FZC76_16445</name>
</gene>
<dbReference type="InterPro" id="IPR051911">
    <property type="entry name" value="SDR_oxidoreductase"/>
</dbReference>
<dbReference type="InterPro" id="IPR002347">
    <property type="entry name" value="SDR_fam"/>
</dbReference>
<dbReference type="InterPro" id="IPR020904">
    <property type="entry name" value="Sc_DH/Rdtase_CS"/>
</dbReference>
<proteinExistence type="inferred from homology"/>
<organism evidence="4 5">
    <name type="scientific">Sutcliffiella horikoshii</name>
    <dbReference type="NCBI Taxonomy" id="79883"/>
    <lineage>
        <taxon>Bacteria</taxon>
        <taxon>Bacillati</taxon>
        <taxon>Bacillota</taxon>
        <taxon>Bacilli</taxon>
        <taxon>Bacillales</taxon>
        <taxon>Bacillaceae</taxon>
        <taxon>Sutcliffiella</taxon>
    </lineage>
</organism>